<keyword evidence="2" id="KW-0813">Transport</keyword>
<dbReference type="InterPro" id="IPR007863">
    <property type="entry name" value="Peptidase_M16_C"/>
</dbReference>
<feature type="domain" description="Peptidase M16 C-terminal" evidence="13">
    <location>
        <begin position="207"/>
        <end position="379"/>
    </location>
</feature>
<gene>
    <name evidence="14" type="ORF">E0L32_008468</name>
</gene>
<keyword evidence="6" id="KW-0249">Electron transport</keyword>
<evidence type="ECO:0000259" key="13">
    <source>
        <dbReference type="Pfam" id="PF05193"/>
    </source>
</evidence>
<keyword evidence="8" id="KW-0472">Membrane</keyword>
<dbReference type="InterPro" id="IPR011249">
    <property type="entry name" value="Metalloenz_LuxS/M16"/>
</dbReference>
<dbReference type="Pfam" id="PF05193">
    <property type="entry name" value="Peptidase_M16_C"/>
    <property type="match status" value="1"/>
</dbReference>
<dbReference type="RefSeq" id="XP_030992293.1">
    <property type="nucleotide sequence ID" value="XM_031143325.1"/>
</dbReference>
<evidence type="ECO:0000256" key="9">
    <source>
        <dbReference type="ARBA" id="ARBA00038146"/>
    </source>
</evidence>
<keyword evidence="3" id="KW-0679">Respiratory chain</keyword>
<dbReference type="PANTHER" id="PTHR11851">
    <property type="entry name" value="METALLOPROTEASE"/>
    <property type="match status" value="1"/>
</dbReference>
<dbReference type="GO" id="GO:0046872">
    <property type="term" value="F:metal ion binding"/>
    <property type="evidence" value="ECO:0007669"/>
    <property type="project" value="InterPro"/>
</dbReference>
<evidence type="ECO:0000313" key="14">
    <source>
        <dbReference type="EMBL" id="TPX10582.1"/>
    </source>
</evidence>
<dbReference type="FunCoup" id="A0A507ALI9">
    <property type="interactions" value="262"/>
</dbReference>
<dbReference type="GO" id="GO:0005743">
    <property type="term" value="C:mitochondrial inner membrane"/>
    <property type="evidence" value="ECO:0007669"/>
    <property type="project" value="UniProtKB-SubCell"/>
</dbReference>
<comment type="caution">
    <text evidence="14">The sequence shown here is derived from an EMBL/GenBank/DDBJ whole genome shotgun (WGS) entry which is preliminary data.</text>
</comment>
<dbReference type="InterPro" id="IPR011765">
    <property type="entry name" value="Pept_M16_N"/>
</dbReference>
<feature type="domain" description="Peptidase M16 N-terminal" evidence="12">
    <location>
        <begin position="53"/>
        <end position="190"/>
    </location>
</feature>
<keyword evidence="7" id="KW-0496">Mitochondrion</keyword>
<dbReference type="Gene3D" id="3.30.830.10">
    <property type="entry name" value="Metalloenzyme, LuxS/M16 peptidase-like"/>
    <property type="match status" value="2"/>
</dbReference>
<dbReference type="EMBL" id="SKBQ01000056">
    <property type="protein sequence ID" value="TPX10582.1"/>
    <property type="molecule type" value="Genomic_DNA"/>
</dbReference>
<proteinExistence type="inferred from homology"/>
<evidence type="ECO:0000313" key="15">
    <source>
        <dbReference type="Proteomes" id="UP000319257"/>
    </source>
</evidence>
<evidence type="ECO:0000256" key="3">
    <source>
        <dbReference type="ARBA" id="ARBA00022660"/>
    </source>
</evidence>
<dbReference type="FunFam" id="3.30.830.10:FF:000021">
    <property type="entry name" value="Cytochrome b-c1 complex subunit 2"/>
    <property type="match status" value="1"/>
</dbReference>
<protein>
    <recommendedName>
        <fullName evidence="10">Cytochrome b-c1 complex subunit 2, mitochondrial</fullName>
    </recommendedName>
    <alternativeName>
        <fullName evidence="11">Core protein II</fullName>
    </alternativeName>
</protein>
<dbReference type="SUPFAM" id="SSF63411">
    <property type="entry name" value="LuxS/MPP-like metallohydrolase"/>
    <property type="match status" value="2"/>
</dbReference>
<keyword evidence="15" id="KW-1185">Reference proteome</keyword>
<reference evidence="14 15" key="1">
    <citation type="submission" date="2019-06" db="EMBL/GenBank/DDBJ databases">
        <title>Draft genome sequence of the filamentous fungus Phialemoniopsis curvata isolated from diesel fuel.</title>
        <authorList>
            <person name="Varaljay V.A."/>
            <person name="Lyon W.J."/>
            <person name="Crouch A.L."/>
            <person name="Drake C.E."/>
            <person name="Hollomon J.M."/>
            <person name="Nadeau L.J."/>
            <person name="Nunn H.S."/>
            <person name="Stevenson B.S."/>
            <person name="Bojanowski C.L."/>
            <person name="Crookes-Goodson W.J."/>
        </authorList>
    </citation>
    <scope>NUCLEOTIDE SEQUENCE [LARGE SCALE GENOMIC DNA]</scope>
    <source>
        <strain evidence="14 15">D216</strain>
    </source>
</reference>
<sequence>MISRSAVTRGTQLALRRQGCAFAQRRGYAAAAAIGSESGSYEPTDIAGIKVAHKDAHGPTTKLAVVAKAGTRYQPLPGLTIGLEEFAFKNTQKRSALRINRESELLGGQLNAFHTREALVLEASFLKEDLPYFTELLGEVLTQTKYTTHEFHENVENIIHLKQDKLAHDASAQALDAAHAVAFHSGLGAPLYPLANSALGSYLSEHSVAAFAEAAYVKPNIALVADGASQSALAKWVEPLFKGVASSSTSQLSLNTAASKYYGGEQRVANGSGNSMVIAFPGAALGASKPETAVLKALLGGQSSIKWSPGFTLLAKAAAAAPGASVSASNFAYSDAGLFAIQISGSACAVRKCAEEAVKAVKSVAEGGVSKEDLTKAIAKAKFDALTAQELSGAGLVAAGTSIIHGAQPFKPAEAVKSFDGVTADKVKAAAKALLDGKASVATVGDLYALPYAEELGLKV</sequence>
<evidence type="ECO:0000256" key="6">
    <source>
        <dbReference type="ARBA" id="ARBA00022982"/>
    </source>
</evidence>
<evidence type="ECO:0000256" key="8">
    <source>
        <dbReference type="ARBA" id="ARBA00023136"/>
    </source>
</evidence>
<dbReference type="GeneID" id="41975915"/>
<dbReference type="OrthoDB" id="6369905at2759"/>
<dbReference type="InterPro" id="IPR050361">
    <property type="entry name" value="MPP/UQCRC_Complex"/>
</dbReference>
<dbReference type="InParanoid" id="A0A507ALI9"/>
<keyword evidence="5" id="KW-0809">Transit peptide</keyword>
<dbReference type="STRING" id="1093900.A0A507ALI9"/>
<evidence type="ECO:0000256" key="4">
    <source>
        <dbReference type="ARBA" id="ARBA00022792"/>
    </source>
</evidence>
<evidence type="ECO:0000256" key="10">
    <source>
        <dbReference type="ARBA" id="ARBA00040751"/>
    </source>
</evidence>
<evidence type="ECO:0000259" key="12">
    <source>
        <dbReference type="Pfam" id="PF00675"/>
    </source>
</evidence>
<dbReference type="AlphaFoldDB" id="A0A507ALI9"/>
<comment type="similarity">
    <text evidence="9">Belongs to the peptidase M16 family. UQCRC2/QCR2 subfamily.</text>
</comment>
<dbReference type="Pfam" id="PF00675">
    <property type="entry name" value="Peptidase_M16"/>
    <property type="match status" value="1"/>
</dbReference>
<accession>A0A507ALI9</accession>
<dbReference type="FunFam" id="3.30.830.10:FF:000039">
    <property type="entry name" value="Ubiquinol-cytochrome c reductase core subunit 2"/>
    <property type="match status" value="1"/>
</dbReference>
<evidence type="ECO:0000256" key="7">
    <source>
        <dbReference type="ARBA" id="ARBA00023128"/>
    </source>
</evidence>
<comment type="subcellular location">
    <subcellularLocation>
        <location evidence="1">Mitochondrion inner membrane</location>
        <topology evidence="1">Peripheral membrane protein</topology>
        <orientation evidence="1">Matrix side</orientation>
    </subcellularLocation>
</comment>
<dbReference type="Proteomes" id="UP000319257">
    <property type="component" value="Unassembled WGS sequence"/>
</dbReference>
<evidence type="ECO:0000256" key="2">
    <source>
        <dbReference type="ARBA" id="ARBA00022448"/>
    </source>
</evidence>
<evidence type="ECO:0000256" key="5">
    <source>
        <dbReference type="ARBA" id="ARBA00022946"/>
    </source>
</evidence>
<name>A0A507ALI9_9PEZI</name>
<keyword evidence="4" id="KW-0999">Mitochondrion inner membrane</keyword>
<evidence type="ECO:0000256" key="11">
    <source>
        <dbReference type="ARBA" id="ARBA00041372"/>
    </source>
</evidence>
<evidence type="ECO:0000256" key="1">
    <source>
        <dbReference type="ARBA" id="ARBA00004443"/>
    </source>
</evidence>
<dbReference type="PANTHER" id="PTHR11851:SF209">
    <property type="entry name" value="CYTOCHROME B-C1 COMPLEX SUBUNIT 2, MITOCHONDRIAL"/>
    <property type="match status" value="1"/>
</dbReference>
<organism evidence="14 15">
    <name type="scientific">Thyridium curvatum</name>
    <dbReference type="NCBI Taxonomy" id="1093900"/>
    <lineage>
        <taxon>Eukaryota</taxon>
        <taxon>Fungi</taxon>
        <taxon>Dikarya</taxon>
        <taxon>Ascomycota</taxon>
        <taxon>Pezizomycotina</taxon>
        <taxon>Sordariomycetes</taxon>
        <taxon>Sordariomycetidae</taxon>
        <taxon>Thyridiales</taxon>
        <taxon>Thyridiaceae</taxon>
        <taxon>Thyridium</taxon>
    </lineage>
</organism>